<dbReference type="SUPFAM" id="SSF51197">
    <property type="entry name" value="Clavaminate synthase-like"/>
    <property type="match status" value="1"/>
</dbReference>
<dbReference type="Pfam" id="PF05721">
    <property type="entry name" value="PhyH"/>
    <property type="match status" value="1"/>
</dbReference>
<evidence type="ECO:0008006" key="2">
    <source>
        <dbReference type="Google" id="ProtNLM"/>
    </source>
</evidence>
<accession>A0A382I5N1</accession>
<dbReference type="InterPro" id="IPR051961">
    <property type="entry name" value="Fungal_Metabolite_Diox"/>
</dbReference>
<dbReference type="InterPro" id="IPR008775">
    <property type="entry name" value="Phytyl_CoA_dOase-like"/>
</dbReference>
<dbReference type="Gene3D" id="2.60.120.620">
    <property type="entry name" value="q2cbj1_9rhob like domain"/>
    <property type="match status" value="1"/>
</dbReference>
<proteinExistence type="predicted"/>
<gene>
    <name evidence="1" type="ORF">METZ01_LOCUS247371</name>
</gene>
<dbReference type="EMBL" id="UINC01065159">
    <property type="protein sequence ID" value="SVB94517.1"/>
    <property type="molecule type" value="Genomic_DNA"/>
</dbReference>
<name>A0A382I5N1_9ZZZZ</name>
<dbReference type="AlphaFoldDB" id="A0A382I5N1"/>
<sequence length="276" mass="30995">MRLVLSTDQQLARCLDAESLLQAATALRDEGYVILEKAVDAACLDVLRERMTADTHELLAAQAKGEQVSGWMRGHLQQKPPHHRPFLFADIVANPFAVQVTHAVLGDGLFNAFYSGNTNCPGSEQQPLHRDSRQLWPTWDTAHPATSLVVNISPMDCDADRGSTEIWPGSHLVTGELTDELIEARRAEVPPIRVEAPKGSVMIRDIRLWHRGMPNSSDQIRHMIAMVHQIHWFRRVPVLRFQRGAEDAFESDLLDAHAEFVDAEPEYLFGPHPNHS</sequence>
<protein>
    <recommendedName>
        <fullName evidence="2">Phytanoyl-CoA dioxygenase family protein</fullName>
    </recommendedName>
</protein>
<dbReference type="PANTHER" id="PTHR37563">
    <property type="entry name" value="PHYTANOYL-COA DIOXYGENASE FAMILY PROTEIN (AFU_ORTHOLOGUE AFUA_2G03330)"/>
    <property type="match status" value="1"/>
</dbReference>
<evidence type="ECO:0000313" key="1">
    <source>
        <dbReference type="EMBL" id="SVB94517.1"/>
    </source>
</evidence>
<dbReference type="PANTHER" id="PTHR37563:SF2">
    <property type="entry name" value="PHYTANOYL-COA DIOXYGENASE FAMILY PROTEIN (AFU_ORTHOLOGUE AFUA_2G03330)"/>
    <property type="match status" value="1"/>
</dbReference>
<reference evidence="1" key="1">
    <citation type="submission" date="2018-05" db="EMBL/GenBank/DDBJ databases">
        <authorList>
            <person name="Lanie J.A."/>
            <person name="Ng W.-L."/>
            <person name="Kazmierczak K.M."/>
            <person name="Andrzejewski T.M."/>
            <person name="Davidsen T.M."/>
            <person name="Wayne K.J."/>
            <person name="Tettelin H."/>
            <person name="Glass J.I."/>
            <person name="Rusch D."/>
            <person name="Podicherti R."/>
            <person name="Tsui H.-C.T."/>
            <person name="Winkler M.E."/>
        </authorList>
    </citation>
    <scope>NUCLEOTIDE SEQUENCE</scope>
</reference>
<organism evidence="1">
    <name type="scientific">marine metagenome</name>
    <dbReference type="NCBI Taxonomy" id="408172"/>
    <lineage>
        <taxon>unclassified sequences</taxon>
        <taxon>metagenomes</taxon>
        <taxon>ecological metagenomes</taxon>
    </lineage>
</organism>